<feature type="transmembrane region" description="Helical" evidence="1">
    <location>
        <begin position="87"/>
        <end position="113"/>
    </location>
</feature>
<keyword evidence="3" id="KW-1185">Reference proteome</keyword>
<keyword evidence="1" id="KW-0812">Transmembrane</keyword>
<reference evidence="2 3" key="1">
    <citation type="journal article" date="2013" name="Genome Announc.">
        <title>Genome Sequence of Thalassolituus oleivorans MIL-1 (DSM 14913T).</title>
        <authorList>
            <person name="Golyshin P.N."/>
            <person name="Werner J."/>
            <person name="Chernikova T.N."/>
            <person name="Tran H."/>
            <person name="Ferrer M."/>
            <person name="Yakimov M.M."/>
            <person name="Teeling H."/>
            <person name="Golyshina O.V."/>
        </authorList>
    </citation>
    <scope>NUCLEOTIDE SEQUENCE [LARGE SCALE GENOMIC DNA]</scope>
    <source>
        <strain evidence="2 3">MIL-1</strain>
    </source>
</reference>
<dbReference type="HOGENOM" id="CLU_2083730_0_0_6"/>
<name>M5E595_9GAMM</name>
<dbReference type="Proteomes" id="UP000011866">
    <property type="component" value="Chromosome"/>
</dbReference>
<accession>M5E595</accession>
<sequence>MFILLFSGIATWGGVFLLCNSFSKKYDSTLLRSPYFTPEEQVNYKEFPLNLHKTVIYMSYFSYSFMSKKRFKNKPAPKIDALTKISSYSIITLALITVFGFLIFLSVAIYLYLKIPV</sequence>
<evidence type="ECO:0000256" key="1">
    <source>
        <dbReference type="SAM" id="Phobius"/>
    </source>
</evidence>
<evidence type="ECO:0000313" key="2">
    <source>
        <dbReference type="EMBL" id="CCU72645.1"/>
    </source>
</evidence>
<organism evidence="2 3">
    <name type="scientific">Thalassolituus oleivorans MIL-1</name>
    <dbReference type="NCBI Taxonomy" id="1298593"/>
    <lineage>
        <taxon>Bacteria</taxon>
        <taxon>Pseudomonadati</taxon>
        <taxon>Pseudomonadota</taxon>
        <taxon>Gammaproteobacteria</taxon>
        <taxon>Oceanospirillales</taxon>
        <taxon>Oceanospirillaceae</taxon>
        <taxon>Thalassolituus</taxon>
    </lineage>
</organism>
<dbReference type="KEGG" id="tol:TOL_2241"/>
<evidence type="ECO:0000313" key="3">
    <source>
        <dbReference type="Proteomes" id="UP000011866"/>
    </source>
</evidence>
<dbReference type="AlphaFoldDB" id="M5E595"/>
<keyword evidence="1" id="KW-0472">Membrane</keyword>
<dbReference type="EMBL" id="HF680312">
    <property type="protein sequence ID" value="CCU72645.1"/>
    <property type="molecule type" value="Genomic_DNA"/>
</dbReference>
<keyword evidence="1" id="KW-1133">Transmembrane helix</keyword>
<proteinExistence type="predicted"/>
<gene>
    <name evidence="2" type="ORF">TOL_2241</name>
</gene>
<protein>
    <submittedName>
        <fullName evidence="2">Uncharacterized protein</fullName>
    </submittedName>
</protein>